<dbReference type="Proteomes" id="UP001279734">
    <property type="component" value="Unassembled WGS sequence"/>
</dbReference>
<evidence type="ECO:0000313" key="2">
    <source>
        <dbReference type="Proteomes" id="UP001279734"/>
    </source>
</evidence>
<name>A0AAD3XPI1_NEPGR</name>
<evidence type="ECO:0000313" key="1">
    <source>
        <dbReference type="EMBL" id="GMH11700.1"/>
    </source>
</evidence>
<dbReference type="EMBL" id="BSYO01000011">
    <property type="protein sequence ID" value="GMH11700.1"/>
    <property type="molecule type" value="Genomic_DNA"/>
</dbReference>
<accession>A0AAD3XPI1</accession>
<sequence length="71" mass="7704">MNTTATRAPTPAGHYHFSSSKNNRFCITAFSKPQKATQQLHRPHSVDQHMAFKLPAAVNLATVGEIPNSGS</sequence>
<organism evidence="1 2">
    <name type="scientific">Nepenthes gracilis</name>
    <name type="common">Slender pitcher plant</name>
    <dbReference type="NCBI Taxonomy" id="150966"/>
    <lineage>
        <taxon>Eukaryota</taxon>
        <taxon>Viridiplantae</taxon>
        <taxon>Streptophyta</taxon>
        <taxon>Embryophyta</taxon>
        <taxon>Tracheophyta</taxon>
        <taxon>Spermatophyta</taxon>
        <taxon>Magnoliopsida</taxon>
        <taxon>eudicotyledons</taxon>
        <taxon>Gunneridae</taxon>
        <taxon>Pentapetalae</taxon>
        <taxon>Caryophyllales</taxon>
        <taxon>Nepenthaceae</taxon>
        <taxon>Nepenthes</taxon>
    </lineage>
</organism>
<dbReference type="AlphaFoldDB" id="A0AAD3XPI1"/>
<proteinExistence type="predicted"/>
<keyword evidence="2" id="KW-1185">Reference proteome</keyword>
<comment type="caution">
    <text evidence="1">The sequence shown here is derived from an EMBL/GenBank/DDBJ whole genome shotgun (WGS) entry which is preliminary data.</text>
</comment>
<gene>
    <name evidence="1" type="ORF">Nepgr_013541</name>
</gene>
<reference evidence="1" key="1">
    <citation type="submission" date="2023-05" db="EMBL/GenBank/DDBJ databases">
        <title>Nepenthes gracilis genome sequencing.</title>
        <authorList>
            <person name="Fukushima K."/>
        </authorList>
    </citation>
    <scope>NUCLEOTIDE SEQUENCE</scope>
    <source>
        <strain evidence="1">SING2019-196</strain>
    </source>
</reference>
<protein>
    <submittedName>
        <fullName evidence="1">Uncharacterized protein</fullName>
    </submittedName>
</protein>